<feature type="domain" description="Nucleoporin Nup133/Nup155-like N-terminal" evidence="10">
    <location>
        <begin position="113"/>
        <end position="466"/>
    </location>
</feature>
<dbReference type="Pfam" id="PF08801">
    <property type="entry name" value="Nucleoporin_N"/>
    <property type="match status" value="1"/>
</dbReference>
<gene>
    <name evidence="11" type="ORF">D9613_003085</name>
</gene>
<dbReference type="AlphaFoldDB" id="A0A8H4VNQ0"/>
<keyword evidence="5" id="KW-0653">Protein transport</keyword>
<feature type="domain" description="Nucleoporin Nup133/Nup155-like C-terminal" evidence="9">
    <location>
        <begin position="620"/>
        <end position="1166"/>
    </location>
</feature>
<dbReference type="Pfam" id="PF03177">
    <property type="entry name" value="Nucleoporin_C"/>
    <property type="match status" value="1"/>
</dbReference>
<reference evidence="11 12" key="1">
    <citation type="submission" date="2019-12" db="EMBL/GenBank/DDBJ databases">
        <authorList>
            <person name="Floudas D."/>
            <person name="Bentzer J."/>
            <person name="Ahren D."/>
            <person name="Johansson T."/>
            <person name="Persson P."/>
            <person name="Tunlid A."/>
        </authorList>
    </citation>
    <scope>NUCLEOTIDE SEQUENCE [LARGE SCALE GENOMIC DNA]</scope>
    <source>
        <strain evidence="11 12">CBS 102.39</strain>
    </source>
</reference>
<protein>
    <submittedName>
        <fullName evidence="11">Uncharacterized protein</fullName>
    </submittedName>
</protein>
<dbReference type="InterPro" id="IPR037624">
    <property type="entry name" value="Nup133-like"/>
</dbReference>
<evidence type="ECO:0000256" key="4">
    <source>
        <dbReference type="ARBA" id="ARBA00022816"/>
    </source>
</evidence>
<keyword evidence="4" id="KW-0509">mRNA transport</keyword>
<keyword evidence="7" id="KW-0539">Nucleus</keyword>
<dbReference type="InterPro" id="IPR007187">
    <property type="entry name" value="Nucleoporin_Nup133/Nup155_C"/>
</dbReference>
<dbReference type="PANTHER" id="PTHR13405">
    <property type="entry name" value="NUCLEAR PORE COMPLEX PROTEIN NUP133"/>
    <property type="match status" value="1"/>
</dbReference>
<dbReference type="PANTHER" id="PTHR13405:SF11">
    <property type="entry name" value="NUCLEAR PORE COMPLEX PROTEIN NUP133"/>
    <property type="match status" value="1"/>
</dbReference>
<evidence type="ECO:0000313" key="11">
    <source>
        <dbReference type="EMBL" id="KAF4614775.1"/>
    </source>
</evidence>
<dbReference type="GO" id="GO:0006606">
    <property type="term" value="P:protein import into nucleus"/>
    <property type="evidence" value="ECO:0007669"/>
    <property type="project" value="TreeGrafter"/>
</dbReference>
<evidence type="ECO:0000256" key="5">
    <source>
        <dbReference type="ARBA" id="ARBA00022927"/>
    </source>
</evidence>
<dbReference type="GO" id="GO:0031080">
    <property type="term" value="C:nuclear pore outer ring"/>
    <property type="evidence" value="ECO:0007669"/>
    <property type="project" value="TreeGrafter"/>
</dbReference>
<dbReference type="Proteomes" id="UP000521872">
    <property type="component" value="Unassembled WGS sequence"/>
</dbReference>
<sequence>MQLPKRKEQVSIVRRSVAFTSQLAPSLPCQFPEQMATFSPSPTPRRSNRLQARGTSPAARLPRRLAPAPTVLLNDAASVTSAMDVDERSSVMTDRSLSRISGELVFAKTNEMSVLFYATLPLEVKQVLKISDFKTDPYSGEIDTVTGFALVASVETCFVWQHAQAIKGIPTCYIFSCPQDTESSNPPLHALVPQGSSREPGLILVSPAGSIRFWDSIGIGLAGGNNYVSSHLEDMEYDEDVTNLVRVNAQTYILSTSYGRLYRLTLTSVGGKYHLTIRAFARPSSNRSFTRLFQPFLPVSQSSYDIKDKNKYIHAVSLGAESSIGDRDVWVLANGTLQLWSMKAEGWEDLVHEHDLSALLLQGLKEKRLGLVEEDQDVELSDLAIFDNQNIAILISYSAFSSGSDFKRYYALAELKPIANGFTLEHLHPVPYQTTNNPGLPVHPRIQLVFSGSIISVQFGDAVALCSRESGYGDRLELKDSKDRTFGVGVTLSGDSILILTASTMMKVCLDLEKIQTFNSGTGSAGLIKSTMMQSILYASTHYNPLRFSLPPVLSDEPLMQAAQQLSDEVMRSDPEVVRQSHDMHTQIAGRKDRLSWLINFINENDVLSKISQTARQKLATDAEKLYAASRLWTYYNESLSTSSSQSVLQDAVVAHMQEVGDGHHEDPVRAFFRTRVGEIGKVSKKVVDVVKSAEKNSQSNINAQLAEASNILTTVLKSAFDYRDYNMEVYGVVLPMNQPWTSRPSIIDALLSLFEMITKAVEPTSTNVRDKGRDLLIAELPKLAAVLFQSVKERLDWLQSEPGQAGAMEVMQQRFAILRPEVLETLRTSGHATSAFLLAEKYHDYASLVSLCHKGTVYPPEENPYSEKIHEYISRFKEEFVVELFRWYIQHGELRTMFDQQAPGASYLDFFFNDHPDNSISWINDLGKSRHSPAASALLADATNAKNLEAKHLMLSIGKLSYLAAVQETNVADDSMLDAFHNGLDFVSVHEELTSELRSALHSVRSRQSIEAQLDTIISQKCEGLTGKPGFNHIFRDITRQLLQGKALEIEDMVEVLTLKDNTQSVEDFVTSLHLLATVENLPEARKQSAIRTVWRRIYLHDDWNVLKQTAGLSDQAINAQYQSTALYITCCSAPVTDENKPLILSPGEALAIPSTEEIVSRWPGMSTEQIDALTWDYESEASQLIGYDLGEEFAKVMDLAMTSSA</sequence>
<dbReference type="GO" id="GO:0017056">
    <property type="term" value="F:structural constituent of nuclear pore"/>
    <property type="evidence" value="ECO:0007669"/>
    <property type="project" value="InterPro"/>
</dbReference>
<evidence type="ECO:0000256" key="8">
    <source>
        <dbReference type="SAM" id="MobiDB-lite"/>
    </source>
</evidence>
<keyword evidence="12" id="KW-1185">Reference proteome</keyword>
<evidence type="ECO:0000256" key="6">
    <source>
        <dbReference type="ARBA" id="ARBA00023010"/>
    </source>
</evidence>
<dbReference type="InterPro" id="IPR015943">
    <property type="entry name" value="WD40/YVTN_repeat-like_dom_sf"/>
</dbReference>
<proteinExistence type="inferred from homology"/>
<evidence type="ECO:0000259" key="10">
    <source>
        <dbReference type="Pfam" id="PF08801"/>
    </source>
</evidence>
<evidence type="ECO:0000256" key="3">
    <source>
        <dbReference type="ARBA" id="ARBA00022448"/>
    </source>
</evidence>
<dbReference type="EMBL" id="JAACJL010000044">
    <property type="protein sequence ID" value="KAF4614775.1"/>
    <property type="molecule type" value="Genomic_DNA"/>
</dbReference>
<comment type="similarity">
    <text evidence="2">Belongs to the nucleoporin Nup133 family.</text>
</comment>
<dbReference type="GO" id="GO:0000972">
    <property type="term" value="P:transcription-dependent tethering of RNA polymerase II gene DNA at nuclear periphery"/>
    <property type="evidence" value="ECO:0007669"/>
    <property type="project" value="TreeGrafter"/>
</dbReference>
<dbReference type="Gene3D" id="2.130.10.10">
    <property type="entry name" value="YVTN repeat-like/Quinoprotein amine dehydrogenase"/>
    <property type="match status" value="1"/>
</dbReference>
<feature type="region of interest" description="Disordered" evidence="8">
    <location>
        <begin position="34"/>
        <end position="58"/>
    </location>
</feature>
<evidence type="ECO:0000256" key="2">
    <source>
        <dbReference type="ARBA" id="ARBA00005569"/>
    </source>
</evidence>
<evidence type="ECO:0000256" key="1">
    <source>
        <dbReference type="ARBA" id="ARBA00004259"/>
    </source>
</evidence>
<comment type="caution">
    <text evidence="11">The sequence shown here is derived from an EMBL/GenBank/DDBJ whole genome shotgun (WGS) entry which is preliminary data.</text>
</comment>
<comment type="subcellular location">
    <subcellularLocation>
        <location evidence="1">Nucleus envelope</location>
    </subcellularLocation>
</comment>
<accession>A0A8H4VNQ0</accession>
<name>A0A8H4VNQ0_9AGAR</name>
<dbReference type="Gene3D" id="1.20.58.1380">
    <property type="match status" value="1"/>
</dbReference>
<keyword evidence="3" id="KW-0813">Transport</keyword>
<dbReference type="SUPFAM" id="SSF117289">
    <property type="entry name" value="Nucleoporin domain"/>
    <property type="match status" value="1"/>
</dbReference>
<organism evidence="11 12">
    <name type="scientific">Agrocybe pediades</name>
    <dbReference type="NCBI Taxonomy" id="84607"/>
    <lineage>
        <taxon>Eukaryota</taxon>
        <taxon>Fungi</taxon>
        <taxon>Dikarya</taxon>
        <taxon>Basidiomycota</taxon>
        <taxon>Agaricomycotina</taxon>
        <taxon>Agaricomycetes</taxon>
        <taxon>Agaricomycetidae</taxon>
        <taxon>Agaricales</taxon>
        <taxon>Agaricineae</taxon>
        <taxon>Strophariaceae</taxon>
        <taxon>Agrocybe</taxon>
    </lineage>
</organism>
<dbReference type="InterPro" id="IPR014908">
    <property type="entry name" value="Nucleoporin_Nup133/Nup155_N"/>
</dbReference>
<dbReference type="GO" id="GO:0016973">
    <property type="term" value="P:poly(A)+ mRNA export from nucleus"/>
    <property type="evidence" value="ECO:0007669"/>
    <property type="project" value="TreeGrafter"/>
</dbReference>
<keyword evidence="6" id="KW-0811">Translocation</keyword>
<evidence type="ECO:0000259" key="9">
    <source>
        <dbReference type="Pfam" id="PF03177"/>
    </source>
</evidence>
<evidence type="ECO:0000313" key="12">
    <source>
        <dbReference type="Proteomes" id="UP000521872"/>
    </source>
</evidence>
<evidence type="ECO:0000256" key="7">
    <source>
        <dbReference type="ARBA" id="ARBA00023242"/>
    </source>
</evidence>